<keyword evidence="2" id="KW-0472">Membrane</keyword>
<name>A0A1H4C9F2_9BACT</name>
<protein>
    <submittedName>
        <fullName evidence="3">Uncharacterized protein</fullName>
    </submittedName>
</protein>
<accession>A0A1H4C9F2</accession>
<proteinExistence type="predicted"/>
<keyword evidence="4" id="KW-1185">Reference proteome</keyword>
<keyword evidence="1" id="KW-0175">Coiled coil</keyword>
<reference evidence="3 4" key="1">
    <citation type="submission" date="2016-10" db="EMBL/GenBank/DDBJ databases">
        <authorList>
            <person name="de Groot N.N."/>
        </authorList>
    </citation>
    <scope>NUCLEOTIDE SEQUENCE [LARGE SCALE GENOMIC DNA]</scope>
    <source>
        <strain evidence="3 4">DSM 7343</strain>
    </source>
</reference>
<dbReference type="STRING" id="37625.SAMN05660420_02504"/>
<keyword evidence="2" id="KW-1133">Transmembrane helix</keyword>
<dbReference type="AlphaFoldDB" id="A0A1H4C9F2"/>
<evidence type="ECO:0000313" key="3">
    <source>
        <dbReference type="EMBL" id="SEA56986.1"/>
    </source>
</evidence>
<organism evidence="3 4">
    <name type="scientific">Desulfuromusa kysingii</name>
    <dbReference type="NCBI Taxonomy" id="37625"/>
    <lineage>
        <taxon>Bacteria</taxon>
        <taxon>Pseudomonadati</taxon>
        <taxon>Thermodesulfobacteriota</taxon>
        <taxon>Desulfuromonadia</taxon>
        <taxon>Desulfuromonadales</taxon>
        <taxon>Geopsychrobacteraceae</taxon>
        <taxon>Desulfuromusa</taxon>
    </lineage>
</organism>
<dbReference type="Proteomes" id="UP000199409">
    <property type="component" value="Unassembled WGS sequence"/>
</dbReference>
<dbReference type="RefSeq" id="WP_092349047.1">
    <property type="nucleotide sequence ID" value="NZ_FNQN01000007.1"/>
</dbReference>
<evidence type="ECO:0000256" key="2">
    <source>
        <dbReference type="SAM" id="Phobius"/>
    </source>
</evidence>
<sequence length="154" mass="17517">MSEFINKAKIADLQHANAALNDEIATLNDELARLNDEIKRQGEEPSDEIDHLREVISNYEHCEKEFKERVLSLSTAVQNNSLEGDIVKELLAAIDLSETGSIEAAINRHFKNKWWPKVVTAFLLGILSSIIFWIIVAYLENIQHYNAMLKQLLG</sequence>
<evidence type="ECO:0000313" key="4">
    <source>
        <dbReference type="Proteomes" id="UP000199409"/>
    </source>
</evidence>
<feature type="transmembrane region" description="Helical" evidence="2">
    <location>
        <begin position="118"/>
        <end position="139"/>
    </location>
</feature>
<gene>
    <name evidence="3" type="ORF">SAMN05660420_02504</name>
</gene>
<dbReference type="EMBL" id="FNQN01000007">
    <property type="protein sequence ID" value="SEA56986.1"/>
    <property type="molecule type" value="Genomic_DNA"/>
</dbReference>
<evidence type="ECO:0000256" key="1">
    <source>
        <dbReference type="SAM" id="Coils"/>
    </source>
</evidence>
<keyword evidence="2" id="KW-0812">Transmembrane</keyword>
<feature type="coiled-coil region" evidence="1">
    <location>
        <begin position="10"/>
        <end position="44"/>
    </location>
</feature>